<comment type="caution">
    <text evidence="2">The sequence shown here is derived from an EMBL/GenBank/DDBJ whole genome shotgun (WGS) entry which is preliminary data.</text>
</comment>
<keyword evidence="1" id="KW-1133">Transmembrane helix</keyword>
<gene>
    <name evidence="2" type="ORF">NDI86_21715</name>
</gene>
<organism evidence="2 3">
    <name type="scientific">Haloarcula onubensis</name>
    <dbReference type="NCBI Taxonomy" id="2950539"/>
    <lineage>
        <taxon>Archaea</taxon>
        <taxon>Methanobacteriati</taxon>
        <taxon>Methanobacteriota</taxon>
        <taxon>Stenosarchaea group</taxon>
        <taxon>Halobacteria</taxon>
        <taxon>Halobacteriales</taxon>
        <taxon>Haloarculaceae</taxon>
        <taxon>Haloarcula</taxon>
    </lineage>
</organism>
<name>A0ABU2FVC1_9EURY</name>
<sequence length="89" mass="10059">MSKKTRGARDAVMGLMIALASFAYQQFVNGNTEVAAVTAVVVVLLFGVFREADARTIEYFAGPDAEELKPLLRRLGRWLRRIIVRYRAR</sequence>
<dbReference type="Proteomes" id="UP001268864">
    <property type="component" value="Unassembled WGS sequence"/>
</dbReference>
<reference evidence="2 3" key="1">
    <citation type="submission" date="2022-06" db="EMBL/GenBank/DDBJ databases">
        <title>Halomicroarcula sp. a new haloarchaeum isolate from saline soil.</title>
        <authorList>
            <person name="Strakova D."/>
            <person name="Galisteo C."/>
            <person name="Sanchez-Porro C."/>
            <person name="Ventosa A."/>
        </authorList>
    </citation>
    <scope>NUCLEOTIDE SEQUENCE [LARGE SCALE GENOMIC DNA]</scope>
    <source>
        <strain evidence="2 3">S3CR25-11</strain>
    </source>
</reference>
<proteinExistence type="predicted"/>
<evidence type="ECO:0000313" key="2">
    <source>
        <dbReference type="EMBL" id="MDS0284723.1"/>
    </source>
</evidence>
<dbReference type="RefSeq" id="WP_310902389.1">
    <property type="nucleotide sequence ID" value="NZ_JAMQOS010000010.1"/>
</dbReference>
<keyword evidence="1" id="KW-0812">Transmembrane</keyword>
<evidence type="ECO:0000313" key="3">
    <source>
        <dbReference type="Proteomes" id="UP001268864"/>
    </source>
</evidence>
<dbReference type="EMBL" id="JAMQOS010000010">
    <property type="protein sequence ID" value="MDS0284723.1"/>
    <property type="molecule type" value="Genomic_DNA"/>
</dbReference>
<keyword evidence="3" id="KW-1185">Reference proteome</keyword>
<keyword evidence="1" id="KW-0472">Membrane</keyword>
<feature type="transmembrane region" description="Helical" evidence="1">
    <location>
        <begin position="12"/>
        <end position="28"/>
    </location>
</feature>
<evidence type="ECO:0000256" key="1">
    <source>
        <dbReference type="SAM" id="Phobius"/>
    </source>
</evidence>
<feature type="transmembrane region" description="Helical" evidence="1">
    <location>
        <begin position="34"/>
        <end position="52"/>
    </location>
</feature>
<accession>A0ABU2FVC1</accession>
<protein>
    <submittedName>
        <fullName evidence="2">Uncharacterized protein</fullName>
    </submittedName>
</protein>